<feature type="transmembrane region" description="Helical" evidence="5">
    <location>
        <begin position="27"/>
        <end position="49"/>
    </location>
</feature>
<dbReference type="PRINTS" id="PR00679">
    <property type="entry name" value="PROHIBITIN"/>
</dbReference>
<evidence type="ECO:0000256" key="4">
    <source>
        <dbReference type="SAM" id="MobiDB-lite"/>
    </source>
</evidence>
<name>A0A5N3P6R8_9HYPH</name>
<evidence type="ECO:0000256" key="5">
    <source>
        <dbReference type="SAM" id="Phobius"/>
    </source>
</evidence>
<accession>A0A5N3P6R8</accession>
<keyword evidence="8" id="KW-1185">Reference proteome</keyword>
<dbReference type="GO" id="GO:0016020">
    <property type="term" value="C:membrane"/>
    <property type="evidence" value="ECO:0007669"/>
    <property type="project" value="UniProtKB-SubCell"/>
</dbReference>
<evidence type="ECO:0000313" key="7">
    <source>
        <dbReference type="EMBL" id="KAB0265428.1"/>
    </source>
</evidence>
<comment type="caution">
    <text evidence="7">The sequence shown here is derived from an EMBL/GenBank/DDBJ whole genome shotgun (WGS) entry which is preliminary data.</text>
</comment>
<protein>
    <submittedName>
        <fullName evidence="7">Prohibitin family protein</fullName>
    </submittedName>
</protein>
<proteinExistence type="predicted"/>
<dbReference type="InterPro" id="IPR036013">
    <property type="entry name" value="Band_7/SPFH_dom_sf"/>
</dbReference>
<gene>
    <name evidence="7" type="ORF">FEZ63_18275</name>
</gene>
<keyword evidence="5" id="KW-1133">Transmembrane helix</keyword>
<dbReference type="AlphaFoldDB" id="A0A5N3P6R8"/>
<evidence type="ECO:0000259" key="6">
    <source>
        <dbReference type="Pfam" id="PF01145"/>
    </source>
</evidence>
<dbReference type="InterPro" id="IPR000163">
    <property type="entry name" value="Prohibitin"/>
</dbReference>
<evidence type="ECO:0000256" key="1">
    <source>
        <dbReference type="ARBA" id="ARBA00004167"/>
    </source>
</evidence>
<feature type="region of interest" description="Disordered" evidence="4">
    <location>
        <begin position="295"/>
        <end position="366"/>
    </location>
</feature>
<comment type="subcellular location">
    <subcellularLocation>
        <location evidence="1">Membrane</location>
        <topology evidence="1">Single-pass membrane protein</topology>
    </subcellularLocation>
</comment>
<feature type="compositionally biased region" description="Polar residues" evidence="4">
    <location>
        <begin position="325"/>
        <end position="366"/>
    </location>
</feature>
<evidence type="ECO:0000256" key="2">
    <source>
        <dbReference type="ARBA" id="ARBA00023136"/>
    </source>
</evidence>
<dbReference type="Pfam" id="PF01145">
    <property type="entry name" value="Band_7"/>
    <property type="match status" value="1"/>
</dbReference>
<feature type="coiled-coil region" evidence="3">
    <location>
        <begin position="206"/>
        <end position="233"/>
    </location>
</feature>
<dbReference type="PANTHER" id="PTHR23222:SF1">
    <property type="entry name" value="PROHIBITIN-2"/>
    <property type="match status" value="1"/>
</dbReference>
<dbReference type="Gene3D" id="3.30.479.30">
    <property type="entry name" value="Band 7 domain"/>
    <property type="match status" value="1"/>
</dbReference>
<dbReference type="CDD" id="cd03401">
    <property type="entry name" value="SPFH_prohibitin"/>
    <property type="match status" value="1"/>
</dbReference>
<keyword evidence="5" id="KW-0812">Transmembrane</keyword>
<evidence type="ECO:0000313" key="8">
    <source>
        <dbReference type="Proteomes" id="UP000325684"/>
    </source>
</evidence>
<dbReference type="OrthoDB" id="9792660at2"/>
<keyword evidence="3" id="KW-0175">Coiled coil</keyword>
<organism evidence="7 8">
    <name type="scientific">Microvirga brassicacearum</name>
    <dbReference type="NCBI Taxonomy" id="2580413"/>
    <lineage>
        <taxon>Bacteria</taxon>
        <taxon>Pseudomonadati</taxon>
        <taxon>Pseudomonadota</taxon>
        <taxon>Alphaproteobacteria</taxon>
        <taxon>Hyphomicrobiales</taxon>
        <taxon>Methylobacteriaceae</taxon>
        <taxon>Microvirga</taxon>
    </lineage>
</organism>
<dbReference type="EMBL" id="VCMV01000035">
    <property type="protein sequence ID" value="KAB0265428.1"/>
    <property type="molecule type" value="Genomic_DNA"/>
</dbReference>
<dbReference type="SUPFAM" id="SSF117892">
    <property type="entry name" value="Band 7/SPFH domain"/>
    <property type="match status" value="1"/>
</dbReference>
<dbReference type="PANTHER" id="PTHR23222">
    <property type="entry name" value="PROHIBITIN"/>
    <property type="match status" value="1"/>
</dbReference>
<dbReference type="RefSeq" id="WP_150947155.1">
    <property type="nucleotide sequence ID" value="NZ_VCMV01000035.1"/>
</dbReference>
<sequence>MVPGVDPSKPDGQHRRRGFRLQRGDKAIATALFVGFIALILTPFVFFAIRPGEVGVLYRLFGGGTETTFVYNEGLGVKWPWNTIYRYEVRAQASQESVHGLAADGLAVEMDVTVIYHPIVAQAGQLHQEVGPDYAERIVRPVTIEAVRDIIGKYGPHDLYRLEVTSLEQQILQQLKLAPVGLISYEGVVVRKIVLPQNLNEAITRKLTEEQNAQAYEFLIQQAEKEAARKRIEAIGIQTFYSIVADALSPQLLTWRGIEATVQIARSPNSKVVIVGGNKDQLPLILGSDIANQPNLPAPPPVNPNSNMLPNFEELPSMFPPPARSGTTRQQTRTEPSLPSSGTPSSDTRTQSSQGTASRSQSGATQ</sequence>
<dbReference type="InterPro" id="IPR001107">
    <property type="entry name" value="Band_7"/>
</dbReference>
<dbReference type="Proteomes" id="UP000325684">
    <property type="component" value="Unassembled WGS sequence"/>
</dbReference>
<feature type="domain" description="Band 7" evidence="6">
    <location>
        <begin position="49"/>
        <end position="227"/>
    </location>
</feature>
<keyword evidence="2 5" id="KW-0472">Membrane</keyword>
<dbReference type="GO" id="GO:0007005">
    <property type="term" value="P:mitochondrion organization"/>
    <property type="evidence" value="ECO:0007669"/>
    <property type="project" value="TreeGrafter"/>
</dbReference>
<evidence type="ECO:0000256" key="3">
    <source>
        <dbReference type="SAM" id="Coils"/>
    </source>
</evidence>
<reference evidence="7 8" key="1">
    <citation type="journal article" date="2019" name="Microorganisms">
        <title>Genome Insights into the Novel Species Microvirga brassicacearum, a Rapeseed Endophyte with Biotechnological Potential.</title>
        <authorList>
            <person name="Jimenez-Gomez A."/>
            <person name="Saati-Santamaria Z."/>
            <person name="Igual J.M."/>
            <person name="Rivas R."/>
            <person name="Mateos P.F."/>
            <person name="Garcia-Fraile P."/>
        </authorList>
    </citation>
    <scope>NUCLEOTIDE SEQUENCE [LARGE SCALE GENOMIC DNA]</scope>
    <source>
        <strain evidence="7 8">CDVBN77</strain>
    </source>
</reference>